<name>A0ABP3HMQ9_9ACTN</name>
<evidence type="ECO:0000313" key="2">
    <source>
        <dbReference type="EMBL" id="GAA0374584.1"/>
    </source>
</evidence>
<dbReference type="RefSeq" id="WP_344123044.1">
    <property type="nucleotide sequence ID" value="NZ_BAAABW010000031.1"/>
</dbReference>
<feature type="compositionally biased region" description="Pro residues" evidence="1">
    <location>
        <begin position="41"/>
        <end position="53"/>
    </location>
</feature>
<evidence type="ECO:0000256" key="1">
    <source>
        <dbReference type="SAM" id="MobiDB-lite"/>
    </source>
</evidence>
<dbReference type="EMBL" id="BAAABW010000031">
    <property type="protein sequence ID" value="GAA0374584.1"/>
    <property type="molecule type" value="Genomic_DNA"/>
</dbReference>
<comment type="caution">
    <text evidence="2">The sequence shown here is derived from an EMBL/GenBank/DDBJ whole genome shotgun (WGS) entry which is preliminary data.</text>
</comment>
<organism evidence="2 3">
    <name type="scientific">Streptomyces blastmyceticus</name>
    <dbReference type="NCBI Taxonomy" id="68180"/>
    <lineage>
        <taxon>Bacteria</taxon>
        <taxon>Bacillati</taxon>
        <taxon>Actinomycetota</taxon>
        <taxon>Actinomycetes</taxon>
        <taxon>Kitasatosporales</taxon>
        <taxon>Streptomycetaceae</taxon>
        <taxon>Streptomyces</taxon>
    </lineage>
</organism>
<feature type="region of interest" description="Disordered" evidence="1">
    <location>
        <begin position="39"/>
        <end position="94"/>
    </location>
</feature>
<feature type="compositionally biased region" description="Basic and acidic residues" evidence="1">
    <location>
        <begin position="79"/>
        <end position="89"/>
    </location>
</feature>
<evidence type="ECO:0000313" key="3">
    <source>
        <dbReference type="Proteomes" id="UP001500063"/>
    </source>
</evidence>
<gene>
    <name evidence="2" type="ORF">GCM10010319_61420</name>
</gene>
<dbReference type="Proteomes" id="UP001500063">
    <property type="component" value="Unassembled WGS sequence"/>
</dbReference>
<dbReference type="InterPro" id="IPR011990">
    <property type="entry name" value="TPR-like_helical_dom_sf"/>
</dbReference>
<dbReference type="InterPro" id="IPR047738">
    <property type="entry name" value="SAV_2336-like_N"/>
</dbReference>
<feature type="compositionally biased region" description="Low complexity" evidence="1">
    <location>
        <begin position="60"/>
        <end position="71"/>
    </location>
</feature>
<dbReference type="Gene3D" id="1.25.40.10">
    <property type="entry name" value="Tetratricopeptide repeat domain"/>
    <property type="match status" value="1"/>
</dbReference>
<keyword evidence="3" id="KW-1185">Reference proteome</keyword>
<protein>
    <submittedName>
        <fullName evidence="2">SAV_2336 N-terminal domain-related protein</fullName>
    </submittedName>
</protein>
<sequence length="1014" mass="108377">MTAPPDPRLGQLIARLRAVPWDLTPEEIADAVWLAQWVTPASPPGSEPGPRPGDAPARSGPRAAETTAPAADAPPAPGTDRRPVRHAERSGPVALYAESGRHPGRRARDGADAFPVRVPMAASLPGLLDLQRALRPLRGYRPLATPPRGPLDEDATADQAARTGVLDPLYRRGGRRAAAIQLLMDVSPSMVVWERMLEELRQTCAQLGVFSDVQVRYLHRAADGTPLIGTSAVPGRGPGSAHHPRPADQFRDPTGRRLTLVISDCVGPLWQEGRAQRLLHHWSPASPLAVVQPLPPRLWPRTALPADAGLLTRDPASGGRLAFDPEGYGPRPAPGALPVPVLLPTREALGTWARLLSGPGRTTVRGAAGWVLPHHPALPGPTPGTGPEPTADELLRAFRAGASPGALRLAVHLAAVPLALPVMQVVQRAMLPDTGPMELAEVLLGGLLWQLPGPEPGIGHSYEFVDGVRELLLHSLDQGAAALVLKHCSEFVERHFGKGARNFSALAVAQLSHRTAEPLDGQRPDADEDGAGTEPELFAKVPARVVRWYQPLPADAGERGELGEAERLLRLWHLQADPTLLHEAREHATPYARRPAGAPEGIRGRLVLGGILRALAGTEAVRRDPTARTATLTEAVALLTEAHDHAEPGSTPHTDSALELASAHHARWQDDGDTAHLLAAERALRALPADDPTRTLRLGRVLLALAQAAPDPRPYATGAAAELRAACGLLEDEDAPEPQLCAALLDLATALRLSAAPTEETLAVLDRAGHLAADDPLRLRRLTELARARTAAESWAGADDAYTAAVDLTGPYSPWRCALLTEWGESLLRRARLDPASEALARAEPVLREAFAISPGRDPGRPRLQLLLGRALALRFDRQIFLPDLYESEHLLEQAARHAPDARTRAEAWLELGTTRLTLHDRSGPASLDSVAAAFASAVGEARRAGGGVPGSVLAARAAHRHGEVLERMGQPRAALAAYREAAREWSDLTARLAEVPWAEVQETRESVARLTGP</sequence>
<reference evidence="3" key="1">
    <citation type="journal article" date="2019" name="Int. J. Syst. Evol. Microbiol.">
        <title>The Global Catalogue of Microorganisms (GCM) 10K type strain sequencing project: providing services to taxonomists for standard genome sequencing and annotation.</title>
        <authorList>
            <consortium name="The Broad Institute Genomics Platform"/>
            <consortium name="The Broad Institute Genome Sequencing Center for Infectious Disease"/>
            <person name="Wu L."/>
            <person name="Ma J."/>
        </authorList>
    </citation>
    <scope>NUCLEOTIDE SEQUENCE [LARGE SCALE GENOMIC DNA]</scope>
    <source>
        <strain evidence="3">JCM 4565</strain>
    </source>
</reference>
<dbReference type="NCBIfam" id="NF041121">
    <property type="entry name" value="SAV_2336_NTERM"/>
    <property type="match status" value="1"/>
</dbReference>
<accession>A0ABP3HMQ9</accession>
<feature type="region of interest" description="Disordered" evidence="1">
    <location>
        <begin position="228"/>
        <end position="252"/>
    </location>
</feature>
<proteinExistence type="predicted"/>